<dbReference type="EMBL" id="CP024904">
    <property type="protein sequence ID" value="AXF25825.1"/>
    <property type="molecule type" value="Genomic_DNA"/>
</dbReference>
<name>A0A2Z5N8H0_BURPY</name>
<sequence length="59" mass="6610">MTAPLPLRKGNVVLFNTGWLELIDSRALVRDKAREFLFVLGQPLYVGSTQVNIDPVAIR</sequence>
<dbReference type="OrthoDB" id="7067800at2"/>
<dbReference type="Proteomes" id="UP000253104">
    <property type="component" value="Chromosome mHSR5_C"/>
</dbReference>
<proteinExistence type="predicted"/>
<dbReference type="AlphaFoldDB" id="A0A2Z5N8H0"/>
<accession>A0A2Z5N8H0</accession>
<protein>
    <submittedName>
        <fullName evidence="1">Uncharacterized protein</fullName>
    </submittedName>
</protein>
<reference evidence="1 2" key="1">
    <citation type="journal article" date="2018" name="ISME J.">
        <title>Involvement of Burkholderiaceae and sulfurous volatiles in disease-suppressive soils.</title>
        <authorList>
            <person name="Carrion V.J."/>
            <person name="Cordovez V."/>
            <person name="Tyc O."/>
            <person name="Etalo D.W."/>
            <person name="de Bruijn I."/>
            <person name="de Jager V.C."/>
            <person name="Medema M.H."/>
            <person name="Eberl L."/>
            <person name="Raaijmakers J.M."/>
        </authorList>
    </citation>
    <scope>NUCLEOTIDE SEQUENCE [LARGE SCALE GENOMIC DNA]</scope>
    <source>
        <strain evidence="2">mHSR5</strain>
    </source>
</reference>
<evidence type="ECO:0000313" key="1">
    <source>
        <dbReference type="EMBL" id="AXF25825.1"/>
    </source>
</evidence>
<organism evidence="1 2">
    <name type="scientific">Burkholderia pyrrocinia</name>
    <name type="common">Pseudomonas pyrrocinia</name>
    <dbReference type="NCBI Taxonomy" id="60550"/>
    <lineage>
        <taxon>Bacteria</taxon>
        <taxon>Pseudomonadati</taxon>
        <taxon>Pseudomonadota</taxon>
        <taxon>Betaproteobacteria</taxon>
        <taxon>Burkholderiales</taxon>
        <taxon>Burkholderiaceae</taxon>
        <taxon>Burkholderia</taxon>
        <taxon>Burkholderia cepacia complex</taxon>
    </lineage>
</organism>
<gene>
    <name evidence="1" type="ORF">CUJ89_36060</name>
</gene>
<evidence type="ECO:0000313" key="2">
    <source>
        <dbReference type="Proteomes" id="UP000253104"/>
    </source>
</evidence>